<sequence>MTPEELAKLPEHTDDYDWDTAYEVLLQDDDILNLFDVQPDGVEDPDSEHNRFMRMGDYRPAAWFRPFSNVTPRDGRRPFRR</sequence>
<name>A0ABZ1S3B4_9ACTN</name>
<dbReference type="EMBL" id="CP108084">
    <property type="protein sequence ID" value="WUP48920.1"/>
    <property type="molecule type" value="Genomic_DNA"/>
</dbReference>
<accession>A0ABZ1S3B4</accession>
<evidence type="ECO:0000313" key="1">
    <source>
        <dbReference type="EMBL" id="WUP48920.1"/>
    </source>
</evidence>
<reference evidence="1" key="1">
    <citation type="submission" date="2022-10" db="EMBL/GenBank/DDBJ databases">
        <title>The complete genomes of actinobacterial strains from the NBC collection.</title>
        <authorList>
            <person name="Joergensen T.S."/>
            <person name="Alvarez Arevalo M."/>
            <person name="Sterndorff E.B."/>
            <person name="Faurdal D."/>
            <person name="Vuksanovic O."/>
            <person name="Mourched A.-S."/>
            <person name="Charusanti P."/>
            <person name="Shaw S."/>
            <person name="Blin K."/>
            <person name="Weber T."/>
        </authorList>
    </citation>
    <scope>NUCLEOTIDE SEQUENCE</scope>
    <source>
        <strain evidence="1">NBC_00256</strain>
    </source>
</reference>
<protein>
    <submittedName>
        <fullName evidence="1">Uncharacterized protein</fullName>
    </submittedName>
</protein>
<organism evidence="1 2">
    <name type="scientific">Micromonospora globbae</name>
    <dbReference type="NCBI Taxonomy" id="1894969"/>
    <lineage>
        <taxon>Bacteria</taxon>
        <taxon>Bacillati</taxon>
        <taxon>Actinomycetota</taxon>
        <taxon>Actinomycetes</taxon>
        <taxon>Micromonosporales</taxon>
        <taxon>Micromonosporaceae</taxon>
        <taxon>Micromonospora</taxon>
    </lineage>
</organism>
<proteinExistence type="predicted"/>
<dbReference type="Proteomes" id="UP001432190">
    <property type="component" value="Chromosome"/>
</dbReference>
<evidence type="ECO:0000313" key="2">
    <source>
        <dbReference type="Proteomes" id="UP001432190"/>
    </source>
</evidence>
<gene>
    <name evidence="1" type="ORF">OG994_25625</name>
</gene>
<dbReference type="RefSeq" id="WP_328851224.1">
    <property type="nucleotide sequence ID" value="NZ_CP108084.1"/>
</dbReference>
<keyword evidence="2" id="KW-1185">Reference proteome</keyword>